<evidence type="ECO:0000313" key="3">
    <source>
        <dbReference type="Proteomes" id="UP000326659"/>
    </source>
</evidence>
<feature type="transmembrane region" description="Helical" evidence="1">
    <location>
        <begin position="42"/>
        <end position="59"/>
    </location>
</feature>
<organism evidence="2 3">
    <name type="scientific">Pseudomonas denitrificans</name>
    <dbReference type="NCBI Taxonomy" id="43306"/>
    <lineage>
        <taxon>Bacteria</taxon>
        <taxon>Pseudomonadati</taxon>
        <taxon>Pseudomonadota</taxon>
        <taxon>Gammaproteobacteria</taxon>
        <taxon>Pseudomonadales</taxon>
        <taxon>Pseudomonadaceae</taxon>
        <taxon>Halopseudomonas</taxon>
    </lineage>
</organism>
<keyword evidence="1" id="KW-1133">Transmembrane helix</keyword>
<sequence>MSKIERDTYTRSLEDELEWKLIDQLHGAVSQLSGFCFETKKFCITTLFAVLAFITKFTNDKLDSSLFITVAIITVVFWFLDSTSYFYQVKLRGRMQEAQKKLIENNKEQPPPTPDETPEYIAPSRVDAPLIKRVMTAGINNSMWIYAFLLIINTICWELYRHGNLS</sequence>
<protein>
    <submittedName>
        <fullName evidence="2">Uncharacterized protein</fullName>
    </submittedName>
</protein>
<dbReference type="EMBL" id="CP043626">
    <property type="protein sequence ID" value="QEY73065.1"/>
    <property type="molecule type" value="Genomic_DNA"/>
</dbReference>
<accession>A0A9X7N1B0</accession>
<dbReference type="Proteomes" id="UP000326659">
    <property type="component" value="Chromosome"/>
</dbReference>
<proteinExistence type="predicted"/>
<dbReference type="RefSeq" id="WP_151188016.1">
    <property type="nucleotide sequence ID" value="NZ_CP043626.1"/>
</dbReference>
<reference evidence="2 3" key="1">
    <citation type="submission" date="2019-09" db="EMBL/GenBank/DDBJ databases">
        <title>Prosopis cineraria nodule microbiome.</title>
        <authorList>
            <person name="Chaluvadi S.R."/>
            <person name="Ali R."/>
            <person name="Wang X."/>
        </authorList>
    </citation>
    <scope>NUCLEOTIDE SEQUENCE [LARGE SCALE GENOMIC DNA]</scope>
    <source>
        <strain evidence="2 3">BG1</strain>
    </source>
</reference>
<dbReference type="KEGG" id="pden:F1C79_16470"/>
<evidence type="ECO:0000313" key="2">
    <source>
        <dbReference type="EMBL" id="QEY73065.1"/>
    </source>
</evidence>
<evidence type="ECO:0000256" key="1">
    <source>
        <dbReference type="SAM" id="Phobius"/>
    </source>
</evidence>
<gene>
    <name evidence="2" type="ORF">F1C79_16470</name>
</gene>
<name>A0A9X7N1B0_PSEDE</name>
<keyword evidence="3" id="KW-1185">Reference proteome</keyword>
<keyword evidence="1" id="KW-0472">Membrane</keyword>
<keyword evidence="1" id="KW-0812">Transmembrane</keyword>
<dbReference type="OrthoDB" id="5193093at2"/>
<dbReference type="AlphaFoldDB" id="A0A9X7N1B0"/>
<feature type="transmembrane region" description="Helical" evidence="1">
    <location>
        <begin position="65"/>
        <end position="87"/>
    </location>
</feature>
<feature type="transmembrane region" description="Helical" evidence="1">
    <location>
        <begin position="143"/>
        <end position="160"/>
    </location>
</feature>